<dbReference type="Proteomes" id="UP001300502">
    <property type="component" value="Unassembled WGS sequence"/>
</dbReference>
<keyword evidence="9" id="KW-1185">Reference proteome</keyword>
<keyword evidence="5" id="KW-0687">Ribonucleoprotein</keyword>
<evidence type="ECO:0000313" key="9">
    <source>
        <dbReference type="Proteomes" id="UP001300502"/>
    </source>
</evidence>
<dbReference type="AlphaFoldDB" id="A0AAV9ICX6"/>
<evidence type="ECO:0000313" key="8">
    <source>
        <dbReference type="EMBL" id="KAK4525295.1"/>
    </source>
</evidence>
<evidence type="ECO:0000256" key="6">
    <source>
        <dbReference type="ARBA" id="ARBA00033752"/>
    </source>
</evidence>
<evidence type="ECO:0000256" key="4">
    <source>
        <dbReference type="ARBA" id="ARBA00023128"/>
    </source>
</evidence>
<evidence type="ECO:0000256" key="2">
    <source>
        <dbReference type="ARBA" id="ARBA00022946"/>
    </source>
</evidence>
<name>A0AAV9ICX6_9RHOD</name>
<comment type="similarity">
    <text evidence="6">Belongs to the mitochondrion-specific ribosomal protein mL54 family.</text>
</comment>
<evidence type="ECO:0000256" key="5">
    <source>
        <dbReference type="ARBA" id="ARBA00023274"/>
    </source>
</evidence>
<keyword evidence="4" id="KW-0496">Mitochondrion</keyword>
<gene>
    <name evidence="8" type="ORF">GAYE_SCF09G3203</name>
</gene>
<protein>
    <recommendedName>
        <fullName evidence="7">Large ribosomal subunit protein mL54</fullName>
    </recommendedName>
</protein>
<reference evidence="8 9" key="1">
    <citation type="submission" date="2022-07" db="EMBL/GenBank/DDBJ databases">
        <title>Genome-wide signatures of adaptation to extreme environments.</title>
        <authorList>
            <person name="Cho C.H."/>
            <person name="Yoon H.S."/>
        </authorList>
    </citation>
    <scope>NUCLEOTIDE SEQUENCE [LARGE SCALE GENOMIC DNA]</scope>
    <source>
        <strain evidence="8 9">108.79 E11</strain>
    </source>
</reference>
<dbReference type="GO" id="GO:0003735">
    <property type="term" value="F:structural constituent of ribosome"/>
    <property type="evidence" value="ECO:0007669"/>
    <property type="project" value="TreeGrafter"/>
</dbReference>
<accession>A0AAV9ICX6</accession>
<evidence type="ECO:0000256" key="1">
    <source>
        <dbReference type="ARBA" id="ARBA00004173"/>
    </source>
</evidence>
<sequence>MATVQCGLSFVRTFATKAKSAKKSSASTTLANLPSGWEALNYFKDGKPPELKDDKEYPEWLFALKSRRATLEDLVERVNKLYAQGGVDAVAENVPWSELRRMFRLANIRRIRRQNKEKEEEF</sequence>
<keyword evidence="2" id="KW-0809">Transit peptide</keyword>
<evidence type="ECO:0000256" key="3">
    <source>
        <dbReference type="ARBA" id="ARBA00022980"/>
    </source>
</evidence>
<comment type="subcellular location">
    <subcellularLocation>
        <location evidence="1">Mitochondrion</location>
    </subcellularLocation>
</comment>
<organism evidence="8 9">
    <name type="scientific">Galdieria yellowstonensis</name>
    <dbReference type="NCBI Taxonomy" id="3028027"/>
    <lineage>
        <taxon>Eukaryota</taxon>
        <taxon>Rhodophyta</taxon>
        <taxon>Bangiophyceae</taxon>
        <taxon>Galdieriales</taxon>
        <taxon>Galdieriaceae</taxon>
        <taxon>Galdieria</taxon>
    </lineage>
</organism>
<proteinExistence type="inferred from homology"/>
<dbReference type="Pfam" id="PF08561">
    <property type="entry name" value="Ribosomal_L37"/>
    <property type="match status" value="1"/>
</dbReference>
<dbReference type="InterPro" id="IPR013870">
    <property type="entry name" value="Ribosomal_mL54"/>
</dbReference>
<dbReference type="EMBL" id="JANCYU010000029">
    <property type="protein sequence ID" value="KAK4525295.1"/>
    <property type="molecule type" value="Genomic_DNA"/>
</dbReference>
<evidence type="ECO:0000256" key="7">
    <source>
        <dbReference type="ARBA" id="ARBA00035179"/>
    </source>
</evidence>
<dbReference type="PANTHER" id="PTHR28595">
    <property type="entry name" value="39S RIBOSOMAL PROTEIN L54, MITOCHONDRIAL"/>
    <property type="match status" value="1"/>
</dbReference>
<dbReference type="PANTHER" id="PTHR28595:SF1">
    <property type="entry name" value="LARGE RIBOSOMAL SUBUNIT PROTEIN ML54"/>
    <property type="match status" value="1"/>
</dbReference>
<dbReference type="GO" id="GO:0005762">
    <property type="term" value="C:mitochondrial large ribosomal subunit"/>
    <property type="evidence" value="ECO:0007669"/>
    <property type="project" value="TreeGrafter"/>
</dbReference>
<comment type="caution">
    <text evidence="8">The sequence shown here is derived from an EMBL/GenBank/DDBJ whole genome shotgun (WGS) entry which is preliminary data.</text>
</comment>
<keyword evidence="3" id="KW-0689">Ribosomal protein</keyword>